<evidence type="ECO:0000313" key="2">
    <source>
        <dbReference type="EMBL" id="CAB3385945.1"/>
    </source>
</evidence>
<reference evidence="2 3" key="1">
    <citation type="submission" date="2020-04" db="EMBL/GenBank/DDBJ databases">
        <authorList>
            <person name="Alioto T."/>
            <person name="Alioto T."/>
            <person name="Gomez Garrido J."/>
        </authorList>
    </citation>
    <scope>NUCLEOTIDE SEQUENCE [LARGE SCALE GENOMIC DNA]</scope>
</reference>
<dbReference type="EMBL" id="CADEPI010000442">
    <property type="protein sequence ID" value="CAB3385945.1"/>
    <property type="molecule type" value="Genomic_DNA"/>
</dbReference>
<keyword evidence="3" id="KW-1185">Reference proteome</keyword>
<feature type="region of interest" description="Disordered" evidence="1">
    <location>
        <begin position="195"/>
        <end position="231"/>
    </location>
</feature>
<organism evidence="2 3">
    <name type="scientific">Cloeon dipterum</name>
    <dbReference type="NCBI Taxonomy" id="197152"/>
    <lineage>
        <taxon>Eukaryota</taxon>
        <taxon>Metazoa</taxon>
        <taxon>Ecdysozoa</taxon>
        <taxon>Arthropoda</taxon>
        <taxon>Hexapoda</taxon>
        <taxon>Insecta</taxon>
        <taxon>Pterygota</taxon>
        <taxon>Palaeoptera</taxon>
        <taxon>Ephemeroptera</taxon>
        <taxon>Pisciforma</taxon>
        <taxon>Baetidae</taxon>
        <taxon>Cloeon</taxon>
    </lineage>
</organism>
<dbReference type="AlphaFoldDB" id="A0A8S1E1C7"/>
<proteinExistence type="predicted"/>
<dbReference type="Proteomes" id="UP000494165">
    <property type="component" value="Unassembled WGS sequence"/>
</dbReference>
<evidence type="ECO:0000313" key="3">
    <source>
        <dbReference type="Proteomes" id="UP000494165"/>
    </source>
</evidence>
<gene>
    <name evidence="2" type="ORF">CLODIP_2_CD03923</name>
</gene>
<name>A0A8S1E1C7_9INSE</name>
<protein>
    <submittedName>
        <fullName evidence="2">Uncharacterized protein</fullName>
    </submittedName>
</protein>
<sequence length="252" mass="27108">MISKLLFPLPSESLVSEGTASFPSDFSSSKSQQQLLENTIEGSGISTLVTQTIPSPTTPATTVEPITEYIPSTSEEPTTIPTTLPTTTLPPTTTEIVARARKIDDKADDSKLVLLLLKNGATTPGPATPFISKTMLIEALLKSQQEKAEDVPQTGVNYAETTTSSAKLVSSTNEATTYRSAKHAEILQRIQSEIAKKEQEQSTSETLPEANSLVTNSNGAQKERTARGSLNHSDSRALDILKSLYSLASRWI</sequence>
<comment type="caution">
    <text evidence="2">The sequence shown here is derived from an EMBL/GenBank/DDBJ whole genome shotgun (WGS) entry which is preliminary data.</text>
</comment>
<evidence type="ECO:0000256" key="1">
    <source>
        <dbReference type="SAM" id="MobiDB-lite"/>
    </source>
</evidence>
<accession>A0A8S1E1C7</accession>